<reference evidence="1 2" key="1">
    <citation type="submission" date="2024-02" db="EMBL/GenBank/DDBJ databases">
        <title>Genome sequence of Aquincola sp. MAHUQ-54.</title>
        <authorList>
            <person name="Huq M.A."/>
        </authorList>
    </citation>
    <scope>NUCLEOTIDE SEQUENCE [LARGE SCALE GENOMIC DNA]</scope>
    <source>
        <strain evidence="1 2">MAHUQ-54</strain>
    </source>
</reference>
<sequence length="69" mass="7509">MFEHLTFPGLLFGDKSRASQRFQAGGCAVRRADATSTCPKYLIGIGFLKLPQFSVDNFVQKLEAAALTA</sequence>
<proteinExistence type="predicted"/>
<gene>
    <name evidence="1" type="ORF">V4F39_09960</name>
</gene>
<dbReference type="EMBL" id="JAZIBG010000023">
    <property type="protein sequence ID" value="MEF7614232.1"/>
    <property type="molecule type" value="Genomic_DNA"/>
</dbReference>
<protein>
    <submittedName>
        <fullName evidence="1">Uncharacterized protein</fullName>
    </submittedName>
</protein>
<evidence type="ECO:0000313" key="1">
    <source>
        <dbReference type="EMBL" id="MEF7614232.1"/>
    </source>
</evidence>
<keyword evidence="2" id="KW-1185">Reference proteome</keyword>
<dbReference type="AlphaFoldDB" id="A0AAW9QFS6"/>
<comment type="caution">
    <text evidence="1">The sequence shown here is derived from an EMBL/GenBank/DDBJ whole genome shotgun (WGS) entry which is preliminary data.</text>
</comment>
<organism evidence="1 2">
    <name type="scientific">Aquincola agrisoli</name>
    <dbReference type="NCBI Taxonomy" id="3119538"/>
    <lineage>
        <taxon>Bacteria</taxon>
        <taxon>Pseudomonadati</taxon>
        <taxon>Pseudomonadota</taxon>
        <taxon>Betaproteobacteria</taxon>
        <taxon>Burkholderiales</taxon>
        <taxon>Sphaerotilaceae</taxon>
        <taxon>Aquincola</taxon>
    </lineage>
</organism>
<dbReference type="RefSeq" id="WP_332289194.1">
    <property type="nucleotide sequence ID" value="NZ_JAZIBG010000023.1"/>
</dbReference>
<name>A0AAW9QFS6_9BURK</name>
<dbReference type="Proteomes" id="UP001336250">
    <property type="component" value="Unassembled WGS sequence"/>
</dbReference>
<evidence type="ECO:0000313" key="2">
    <source>
        <dbReference type="Proteomes" id="UP001336250"/>
    </source>
</evidence>
<accession>A0AAW9QFS6</accession>